<feature type="region of interest" description="Disordered" evidence="1">
    <location>
        <begin position="1"/>
        <end position="31"/>
    </location>
</feature>
<feature type="compositionally biased region" description="Basic and acidic residues" evidence="1">
    <location>
        <begin position="90"/>
        <end position="113"/>
    </location>
</feature>
<protein>
    <recommendedName>
        <fullName evidence="4">RxLR effector candidate protein</fullName>
    </recommendedName>
</protein>
<evidence type="ECO:0008006" key="4">
    <source>
        <dbReference type="Google" id="ProtNLM"/>
    </source>
</evidence>
<keyword evidence="3" id="KW-1185">Reference proteome</keyword>
<name>A0AAV0UL74_HYABA</name>
<gene>
    <name evidence="2" type="ORF">HBR001_LOCUS6690</name>
</gene>
<dbReference type="Proteomes" id="UP001162031">
    <property type="component" value="Unassembled WGS sequence"/>
</dbReference>
<dbReference type="EMBL" id="CANTFL010001296">
    <property type="protein sequence ID" value="CAI5736026.1"/>
    <property type="molecule type" value="Genomic_DNA"/>
</dbReference>
<reference evidence="2" key="1">
    <citation type="submission" date="2022-12" db="EMBL/GenBank/DDBJ databases">
        <authorList>
            <person name="Webb A."/>
        </authorList>
    </citation>
    <scope>NUCLEOTIDE SEQUENCE</scope>
    <source>
        <strain evidence="2">Hp1</strain>
    </source>
</reference>
<feature type="region of interest" description="Disordered" evidence="1">
    <location>
        <begin position="216"/>
        <end position="239"/>
    </location>
</feature>
<feature type="compositionally biased region" description="Basic residues" evidence="1">
    <location>
        <begin position="77"/>
        <end position="89"/>
    </location>
</feature>
<proteinExistence type="predicted"/>
<dbReference type="AlphaFoldDB" id="A0AAV0UL74"/>
<feature type="region of interest" description="Disordered" evidence="1">
    <location>
        <begin position="151"/>
        <end position="178"/>
    </location>
</feature>
<evidence type="ECO:0000256" key="1">
    <source>
        <dbReference type="SAM" id="MobiDB-lite"/>
    </source>
</evidence>
<evidence type="ECO:0000313" key="2">
    <source>
        <dbReference type="EMBL" id="CAI5736026.1"/>
    </source>
</evidence>
<organism evidence="2 3">
    <name type="scientific">Hyaloperonospora brassicae</name>
    <name type="common">Brassica downy mildew</name>
    <name type="synonym">Peronospora brassicae</name>
    <dbReference type="NCBI Taxonomy" id="162125"/>
    <lineage>
        <taxon>Eukaryota</taxon>
        <taxon>Sar</taxon>
        <taxon>Stramenopiles</taxon>
        <taxon>Oomycota</taxon>
        <taxon>Peronosporomycetes</taxon>
        <taxon>Peronosporales</taxon>
        <taxon>Peronosporaceae</taxon>
        <taxon>Hyaloperonospora</taxon>
    </lineage>
</organism>
<feature type="compositionally biased region" description="Polar residues" evidence="1">
    <location>
        <begin position="166"/>
        <end position="175"/>
    </location>
</feature>
<comment type="caution">
    <text evidence="2">The sequence shown here is derived from an EMBL/GenBank/DDBJ whole genome shotgun (WGS) entry which is preliminary data.</text>
</comment>
<accession>A0AAV0UL74</accession>
<sequence length="239" mass="26567">MTRNANDNDIGPRGIAKETIETARPSCSSDRSTWSFVQMNMTLLPIARPRPLSVPHQVQEGALRSTGKPCTPTQRQHQQRHRRTSHISPRRQDFDCSHGRPDVVTSGRRDHGRPPTATARSGTTRSFAAPWHGPPAAALMDTLTLARTDSAASRLRSDSDDVHLSPTPQSDSGYNSEKEWSATNSLLHRRMSYSSLSSASTCAAKGFFKGKRVLELQDEDRRFHPEDLGPSPTKRSRPY</sequence>
<feature type="compositionally biased region" description="Basic and acidic residues" evidence="1">
    <location>
        <begin position="216"/>
        <end position="227"/>
    </location>
</feature>
<evidence type="ECO:0000313" key="3">
    <source>
        <dbReference type="Proteomes" id="UP001162031"/>
    </source>
</evidence>
<feature type="region of interest" description="Disordered" evidence="1">
    <location>
        <begin position="61"/>
        <end position="134"/>
    </location>
</feature>